<evidence type="ECO:0000313" key="2">
    <source>
        <dbReference type="EMBL" id="CRZ11725.1"/>
    </source>
</evidence>
<reference evidence="2" key="1">
    <citation type="submission" date="2015-04" db="EMBL/GenBank/DDBJ databases">
        <title>The genome sequence of the plant pathogenic Rhizarian Plasmodiophora brassicae reveals insights in its biotrophic life cycle and the origin of chitin synthesis.</title>
        <authorList>
            <person name="Schwelm A."/>
            <person name="Fogelqvist J."/>
            <person name="Knaust A."/>
            <person name="Julke S."/>
            <person name="Lilja T."/>
            <person name="Dhandapani V."/>
            <person name="Bonilla-Rosso G."/>
            <person name="Karlsson M."/>
            <person name="Shevchenko A."/>
            <person name="Choi S.R."/>
            <person name="Kim H.G."/>
            <person name="Park J.Y."/>
            <person name="Lim Y.P."/>
            <person name="Ludwig-Muller J."/>
            <person name="Dixelius C."/>
        </authorList>
    </citation>
    <scope>NUCLEOTIDE SEQUENCE</scope>
    <source>
        <tissue evidence="2">Potato root galls</tissue>
    </source>
</reference>
<sequence>MNRRGDTFTTTLHCTNAAATGSAQGPTTAVFLRHLPLIVIKTGPATSFDLLSPEFQIVPYSKTLIMRPKLRVARNTEKGVKDVARQLDENSKTFHSRSGRRRTE</sequence>
<accession>A0A0H5RBW6</accession>
<dbReference type="AlphaFoldDB" id="A0A0H5RBW6"/>
<evidence type="ECO:0000256" key="1">
    <source>
        <dbReference type="SAM" id="MobiDB-lite"/>
    </source>
</evidence>
<proteinExistence type="predicted"/>
<feature type="compositionally biased region" description="Basic and acidic residues" evidence="1">
    <location>
        <begin position="77"/>
        <end position="92"/>
    </location>
</feature>
<name>A0A0H5RBW6_9EUKA</name>
<dbReference type="EMBL" id="HACM01011283">
    <property type="protein sequence ID" value="CRZ11725.1"/>
    <property type="molecule type" value="Transcribed_RNA"/>
</dbReference>
<protein>
    <submittedName>
        <fullName evidence="2">Uncharacterized protein</fullName>
    </submittedName>
</protein>
<feature type="compositionally biased region" description="Basic residues" evidence="1">
    <location>
        <begin position="94"/>
        <end position="104"/>
    </location>
</feature>
<feature type="region of interest" description="Disordered" evidence="1">
    <location>
        <begin position="77"/>
        <end position="104"/>
    </location>
</feature>
<organism evidence="2">
    <name type="scientific">Spongospora subterranea</name>
    <dbReference type="NCBI Taxonomy" id="70186"/>
    <lineage>
        <taxon>Eukaryota</taxon>
        <taxon>Sar</taxon>
        <taxon>Rhizaria</taxon>
        <taxon>Endomyxa</taxon>
        <taxon>Phytomyxea</taxon>
        <taxon>Plasmodiophorida</taxon>
        <taxon>Plasmodiophoridae</taxon>
        <taxon>Spongospora</taxon>
    </lineage>
</organism>